<evidence type="ECO:0000256" key="1">
    <source>
        <dbReference type="ARBA" id="ARBA00022448"/>
    </source>
</evidence>
<sequence>MLRTPLARLARSAPSSTLRAFSSTPSASKHILNAGPDELRAALLPENERLTLIDFYAEWCGPCKVLTPALKSVIPDDSTTVDLLTIDTDAQQELAAAFKVAALPTVLAVRAGKPVSKFVGARSPAQIKAFLEECQA</sequence>
<evidence type="ECO:0000256" key="3">
    <source>
        <dbReference type="ARBA" id="ARBA00023157"/>
    </source>
</evidence>
<evidence type="ECO:0000259" key="4">
    <source>
        <dbReference type="PROSITE" id="PS51352"/>
    </source>
</evidence>
<dbReference type="PROSITE" id="PS00194">
    <property type="entry name" value="THIOREDOXIN_1"/>
    <property type="match status" value="1"/>
</dbReference>
<dbReference type="InterPro" id="IPR036249">
    <property type="entry name" value="Thioredoxin-like_sf"/>
</dbReference>
<evidence type="ECO:0000313" key="5">
    <source>
        <dbReference type="EMBL" id="ORY90801.1"/>
    </source>
</evidence>
<dbReference type="GO" id="GO:0005737">
    <property type="term" value="C:cytoplasm"/>
    <property type="evidence" value="ECO:0007669"/>
    <property type="project" value="TreeGrafter"/>
</dbReference>
<organism evidence="5 6">
    <name type="scientific">Leucosporidium creatinivorum</name>
    <dbReference type="NCBI Taxonomy" id="106004"/>
    <lineage>
        <taxon>Eukaryota</taxon>
        <taxon>Fungi</taxon>
        <taxon>Dikarya</taxon>
        <taxon>Basidiomycota</taxon>
        <taxon>Pucciniomycotina</taxon>
        <taxon>Microbotryomycetes</taxon>
        <taxon>Leucosporidiales</taxon>
        <taxon>Leucosporidium</taxon>
    </lineage>
</organism>
<dbReference type="SUPFAM" id="SSF52833">
    <property type="entry name" value="Thioredoxin-like"/>
    <property type="match status" value="1"/>
</dbReference>
<dbReference type="PANTHER" id="PTHR45663">
    <property type="entry name" value="GEO12009P1"/>
    <property type="match status" value="1"/>
</dbReference>
<accession>A0A1Y2G5M4</accession>
<feature type="domain" description="Thioredoxin" evidence="4">
    <location>
        <begin position="7"/>
        <end position="136"/>
    </location>
</feature>
<reference evidence="5 6" key="1">
    <citation type="submission" date="2016-07" db="EMBL/GenBank/DDBJ databases">
        <title>Pervasive Adenine N6-methylation of Active Genes in Fungi.</title>
        <authorList>
            <consortium name="DOE Joint Genome Institute"/>
            <person name="Mondo S.J."/>
            <person name="Dannebaum R.O."/>
            <person name="Kuo R.C."/>
            <person name="Labutti K."/>
            <person name="Haridas S."/>
            <person name="Kuo A."/>
            <person name="Salamov A."/>
            <person name="Ahrendt S.R."/>
            <person name="Lipzen A."/>
            <person name="Sullivan W."/>
            <person name="Andreopoulos W.B."/>
            <person name="Clum A."/>
            <person name="Lindquist E."/>
            <person name="Daum C."/>
            <person name="Ramamoorthy G.K."/>
            <person name="Gryganskyi A."/>
            <person name="Culley D."/>
            <person name="Magnuson J.K."/>
            <person name="James T.Y."/>
            <person name="O'Malley M.A."/>
            <person name="Stajich J.E."/>
            <person name="Spatafora J.W."/>
            <person name="Visel A."/>
            <person name="Grigoriev I.V."/>
        </authorList>
    </citation>
    <scope>NUCLEOTIDE SEQUENCE [LARGE SCALE GENOMIC DNA]</scope>
    <source>
        <strain evidence="5 6">62-1032</strain>
    </source>
</reference>
<dbReference type="InterPro" id="IPR017937">
    <property type="entry name" value="Thioredoxin_CS"/>
</dbReference>
<proteinExistence type="predicted"/>
<name>A0A1Y2G5M4_9BASI</name>
<dbReference type="InParanoid" id="A0A1Y2G5M4"/>
<protein>
    <submittedName>
        <fullName evidence="5">Thioredoxin-like protein</fullName>
    </submittedName>
</protein>
<dbReference type="Gene3D" id="3.40.30.10">
    <property type="entry name" value="Glutaredoxin"/>
    <property type="match status" value="1"/>
</dbReference>
<dbReference type="Pfam" id="PF00085">
    <property type="entry name" value="Thioredoxin"/>
    <property type="match status" value="1"/>
</dbReference>
<keyword evidence="6" id="KW-1185">Reference proteome</keyword>
<dbReference type="OrthoDB" id="2121326at2759"/>
<dbReference type="PANTHER" id="PTHR45663:SF11">
    <property type="entry name" value="GEO12009P1"/>
    <property type="match status" value="1"/>
</dbReference>
<dbReference type="AlphaFoldDB" id="A0A1Y2G5M4"/>
<keyword evidence="3" id="KW-1015">Disulfide bond</keyword>
<gene>
    <name evidence="5" type="ORF">BCR35DRAFT_299384</name>
</gene>
<dbReference type="CDD" id="cd02947">
    <property type="entry name" value="TRX_family"/>
    <property type="match status" value="1"/>
</dbReference>
<dbReference type="InterPro" id="IPR013766">
    <property type="entry name" value="Thioredoxin_domain"/>
</dbReference>
<evidence type="ECO:0000313" key="6">
    <source>
        <dbReference type="Proteomes" id="UP000193467"/>
    </source>
</evidence>
<dbReference type="STRING" id="106004.A0A1Y2G5M4"/>
<dbReference type="EMBL" id="MCGR01000003">
    <property type="protein sequence ID" value="ORY90801.1"/>
    <property type="molecule type" value="Genomic_DNA"/>
</dbReference>
<comment type="caution">
    <text evidence="5">The sequence shown here is derived from an EMBL/GenBank/DDBJ whole genome shotgun (WGS) entry which is preliminary data.</text>
</comment>
<dbReference type="PRINTS" id="PR00421">
    <property type="entry name" value="THIOREDOXIN"/>
</dbReference>
<keyword evidence="1" id="KW-0813">Transport</keyword>
<keyword evidence="2" id="KW-0249">Electron transport</keyword>
<dbReference type="GO" id="GO:0015035">
    <property type="term" value="F:protein-disulfide reductase activity"/>
    <property type="evidence" value="ECO:0007669"/>
    <property type="project" value="TreeGrafter"/>
</dbReference>
<evidence type="ECO:0000256" key="2">
    <source>
        <dbReference type="ARBA" id="ARBA00022982"/>
    </source>
</evidence>
<dbReference type="PROSITE" id="PS51352">
    <property type="entry name" value="THIOREDOXIN_2"/>
    <property type="match status" value="1"/>
</dbReference>
<dbReference type="Proteomes" id="UP000193467">
    <property type="component" value="Unassembled WGS sequence"/>
</dbReference>